<gene>
    <name evidence="1" type="ORF">WJX84_003420</name>
</gene>
<dbReference type="Proteomes" id="UP001485043">
    <property type="component" value="Unassembled WGS sequence"/>
</dbReference>
<evidence type="ECO:0000313" key="1">
    <source>
        <dbReference type="EMBL" id="KAK9868239.1"/>
    </source>
</evidence>
<name>A0AAW1TH24_9CHLO</name>
<dbReference type="EMBL" id="JALJOV010000038">
    <property type="protein sequence ID" value="KAK9868239.1"/>
    <property type="molecule type" value="Genomic_DNA"/>
</dbReference>
<dbReference type="AlphaFoldDB" id="A0AAW1TH24"/>
<keyword evidence="2" id="KW-1185">Reference proteome</keyword>
<protein>
    <submittedName>
        <fullName evidence="1">Uncharacterized protein</fullName>
    </submittedName>
</protein>
<comment type="caution">
    <text evidence="1">The sequence shown here is derived from an EMBL/GenBank/DDBJ whole genome shotgun (WGS) entry which is preliminary data.</text>
</comment>
<evidence type="ECO:0000313" key="2">
    <source>
        <dbReference type="Proteomes" id="UP001485043"/>
    </source>
</evidence>
<organism evidence="1 2">
    <name type="scientific">Apatococcus fuscideae</name>
    <dbReference type="NCBI Taxonomy" id="2026836"/>
    <lineage>
        <taxon>Eukaryota</taxon>
        <taxon>Viridiplantae</taxon>
        <taxon>Chlorophyta</taxon>
        <taxon>core chlorophytes</taxon>
        <taxon>Trebouxiophyceae</taxon>
        <taxon>Chlorellales</taxon>
        <taxon>Chlorellaceae</taxon>
        <taxon>Apatococcus</taxon>
    </lineage>
</organism>
<sequence length="103" mass="11129">MRDIVVTGSATVASSLAVIDASDLNSFWQALLSAKYDATSKTLLVDGGFDPLMKNCSTIYVRNCHQKLVDLLLAISSTSGQAARGARKQLLGMNYRIQMSGTW</sequence>
<reference evidence="1 2" key="1">
    <citation type="journal article" date="2024" name="Nat. Commun.">
        <title>Phylogenomics reveals the evolutionary origins of lichenization in chlorophyte algae.</title>
        <authorList>
            <person name="Puginier C."/>
            <person name="Libourel C."/>
            <person name="Otte J."/>
            <person name="Skaloud P."/>
            <person name="Haon M."/>
            <person name="Grisel S."/>
            <person name="Petersen M."/>
            <person name="Berrin J.G."/>
            <person name="Delaux P.M."/>
            <person name="Dal Grande F."/>
            <person name="Keller J."/>
        </authorList>
    </citation>
    <scope>NUCLEOTIDE SEQUENCE [LARGE SCALE GENOMIC DNA]</scope>
    <source>
        <strain evidence="1 2">SAG 2523</strain>
    </source>
</reference>
<accession>A0AAW1TH24</accession>
<proteinExistence type="predicted"/>